<proteinExistence type="predicted"/>
<organism evidence="3 4">
    <name type="scientific">Cryomorpha ignava</name>
    <dbReference type="NCBI Taxonomy" id="101383"/>
    <lineage>
        <taxon>Bacteria</taxon>
        <taxon>Pseudomonadati</taxon>
        <taxon>Bacteroidota</taxon>
        <taxon>Flavobacteriia</taxon>
        <taxon>Flavobacteriales</taxon>
        <taxon>Cryomorphaceae</taxon>
        <taxon>Cryomorpha</taxon>
    </lineage>
</organism>
<dbReference type="EMBL" id="JAAGVY010000007">
    <property type="protein sequence ID" value="NEN22964.1"/>
    <property type="molecule type" value="Genomic_DNA"/>
</dbReference>
<evidence type="ECO:0000313" key="3">
    <source>
        <dbReference type="EMBL" id="NEN22964.1"/>
    </source>
</evidence>
<dbReference type="Pfam" id="PF13568">
    <property type="entry name" value="OMP_b-brl_2"/>
    <property type="match status" value="1"/>
</dbReference>
<dbReference type="Proteomes" id="UP000486602">
    <property type="component" value="Unassembled WGS sequence"/>
</dbReference>
<feature type="signal peptide" evidence="1">
    <location>
        <begin position="1"/>
        <end position="20"/>
    </location>
</feature>
<feature type="chain" id="PRO_5029884946" evidence="1">
    <location>
        <begin position="21"/>
        <end position="247"/>
    </location>
</feature>
<evidence type="ECO:0000259" key="2">
    <source>
        <dbReference type="Pfam" id="PF13568"/>
    </source>
</evidence>
<feature type="domain" description="Outer membrane protein beta-barrel" evidence="2">
    <location>
        <begin position="32"/>
        <end position="217"/>
    </location>
</feature>
<sequence>MKKIALLIPALLLCAATSFAQPSEITPEGLTKNPGFRMGLSFSTVFSWLTPNGGAEFVDPDGARLNIGYGLHTDFGLGSNRNYYFSTGLFVLNTGGTLKYTYQNPDDGSFIAARTIDYRFNYINIPLTMMLRTNEVGYTVYFARVGIDNGLKIKSVYNSKDQLPDGSVLSREDEDSPDYSTLYRAGLHIEGGAEFNLTGTTNLFVSVTWNNGLNNIFSKKAEILKNGRLERINGTSNAIMVNVGVYF</sequence>
<accession>A0A7K3WN98</accession>
<keyword evidence="1" id="KW-0732">Signal</keyword>
<reference evidence="3 4" key="1">
    <citation type="submission" date="2020-02" db="EMBL/GenBank/DDBJ databases">
        <title>Out from the shadows clarifying the taxonomy of the family Cryomorphaceae and related taxa by utilizing the GTDB taxonomic framework.</title>
        <authorList>
            <person name="Bowman J.P."/>
        </authorList>
    </citation>
    <scope>NUCLEOTIDE SEQUENCE [LARGE SCALE GENOMIC DNA]</scope>
    <source>
        <strain evidence="3 4">QSSC 1-22</strain>
    </source>
</reference>
<evidence type="ECO:0000313" key="4">
    <source>
        <dbReference type="Proteomes" id="UP000486602"/>
    </source>
</evidence>
<dbReference type="RefSeq" id="WP_163283715.1">
    <property type="nucleotide sequence ID" value="NZ_JAAGVY010000007.1"/>
</dbReference>
<gene>
    <name evidence="3" type="ORF">G3O08_05555</name>
</gene>
<comment type="caution">
    <text evidence="3">The sequence shown here is derived from an EMBL/GenBank/DDBJ whole genome shotgun (WGS) entry which is preliminary data.</text>
</comment>
<name>A0A7K3WN98_9FLAO</name>
<dbReference type="AlphaFoldDB" id="A0A7K3WN98"/>
<keyword evidence="4" id="KW-1185">Reference proteome</keyword>
<protein>
    <submittedName>
        <fullName evidence="3">PorT family protein</fullName>
    </submittedName>
</protein>
<dbReference type="InterPro" id="IPR025665">
    <property type="entry name" value="Beta-barrel_OMP_2"/>
</dbReference>
<evidence type="ECO:0000256" key="1">
    <source>
        <dbReference type="SAM" id="SignalP"/>
    </source>
</evidence>